<protein>
    <recommendedName>
        <fullName evidence="3 11">DNA-directed RNA polymerase subunit alpha</fullName>
        <shortName evidence="11">RNAP subunit alpha</shortName>
        <ecNumber evidence="2 11">2.7.7.6</ecNumber>
    </recommendedName>
    <alternativeName>
        <fullName evidence="9 11">RNA polymerase subunit alpha</fullName>
    </alternativeName>
    <alternativeName>
        <fullName evidence="8 11">Transcriptase subunit alpha</fullName>
    </alternativeName>
</protein>
<keyword evidence="14" id="KW-1185">Reference proteome</keyword>
<comment type="domain">
    <text evidence="11">The N-terminal domain is essential for RNAP assembly and basal transcription, whereas the C-terminal domain is involved in interaction with transcriptional regulators and with upstream promoter elements.</text>
</comment>
<evidence type="ECO:0000313" key="14">
    <source>
        <dbReference type="Proteomes" id="UP000243745"/>
    </source>
</evidence>
<evidence type="ECO:0000256" key="3">
    <source>
        <dbReference type="ARBA" id="ARBA00015972"/>
    </source>
</evidence>
<evidence type="ECO:0000256" key="9">
    <source>
        <dbReference type="ARBA" id="ARBA00033070"/>
    </source>
</evidence>
<sequence>MNFSTDTFRPQQANIEKISQTQSIIRLEPFEQNFGLTLGNALRRILLSSMPGCAINAVKIKGVDHEYTTKEGLQEDILVLLLNLKKIAVEIENTTMNEAVLSLHVNDPETSSEDNHNYKSDYVGPITAGDIYCPTGVKILNPELVICHITHRSVPFIMEVYVDRGRGFDRADLRSSNHAEDHRDHGEGRLLVDATYSPVKNVAYRIEPYENNEGRALESLVISLETDGTITPEDALKHAATIFHEQLDAFINISSFSEPVVEEDNEPKINPQLLKPVEELELTVRSANCLKAEGIKLIGDLVQRTEVELLRTPNLGKKSLSEIKDVLSREGLSLGMRIENWPEAEDEPEVKYRL</sequence>
<dbReference type="Pfam" id="PF01000">
    <property type="entry name" value="RNA_pol_A_bac"/>
    <property type="match status" value="1"/>
</dbReference>
<evidence type="ECO:0000313" key="13">
    <source>
        <dbReference type="EMBL" id="SFP10903.1"/>
    </source>
</evidence>
<keyword evidence="7 11" id="KW-0804">Transcription</keyword>
<dbReference type="NCBIfam" id="NF003519">
    <property type="entry name" value="PRK05182.2-5"/>
    <property type="match status" value="1"/>
</dbReference>
<dbReference type="Proteomes" id="UP000243745">
    <property type="component" value="Unassembled WGS sequence"/>
</dbReference>
<dbReference type="Gene3D" id="1.10.150.20">
    <property type="entry name" value="5' to 3' exonuclease, C-terminal subdomain"/>
    <property type="match status" value="1"/>
</dbReference>
<dbReference type="NCBIfam" id="NF003513">
    <property type="entry name" value="PRK05182.1-2"/>
    <property type="match status" value="1"/>
</dbReference>
<dbReference type="AlphaFoldDB" id="A0A662ZEX8"/>
<comment type="function">
    <text evidence="11">DNA-dependent RNA polymerase catalyzes the transcription of DNA into RNA using the four ribonucleoside triphosphates as substrates.</text>
</comment>
<keyword evidence="4 11" id="KW-0240">DNA-directed RNA polymerase</keyword>
<comment type="catalytic activity">
    <reaction evidence="10 11">
        <text>RNA(n) + a ribonucleoside 5'-triphosphate = RNA(n+1) + diphosphate</text>
        <dbReference type="Rhea" id="RHEA:21248"/>
        <dbReference type="Rhea" id="RHEA-COMP:14527"/>
        <dbReference type="Rhea" id="RHEA-COMP:17342"/>
        <dbReference type="ChEBI" id="CHEBI:33019"/>
        <dbReference type="ChEBI" id="CHEBI:61557"/>
        <dbReference type="ChEBI" id="CHEBI:140395"/>
        <dbReference type="EC" id="2.7.7.6"/>
    </reaction>
</comment>
<dbReference type="FunFam" id="1.10.150.20:FF:000001">
    <property type="entry name" value="DNA-directed RNA polymerase subunit alpha"/>
    <property type="match status" value="1"/>
</dbReference>
<dbReference type="NCBIfam" id="TIGR02027">
    <property type="entry name" value="rpoA"/>
    <property type="match status" value="1"/>
</dbReference>
<dbReference type="InterPro" id="IPR011773">
    <property type="entry name" value="DNA-dir_RpoA"/>
</dbReference>
<comment type="similarity">
    <text evidence="1 11">Belongs to the RNA polymerase alpha chain family.</text>
</comment>
<feature type="domain" description="DNA-directed RNA polymerase RpoA/D/Rpb3-type" evidence="12">
    <location>
        <begin position="22"/>
        <end position="253"/>
    </location>
</feature>
<comment type="subunit">
    <text evidence="11">Homodimer. The RNAP catalytic core consists of 2 alpha, 1 beta, 1 beta' and 1 omega subunit. When a sigma factor is associated with the core the holoenzyme is formed, which can initiate transcription.</text>
</comment>
<feature type="region of interest" description="Alpha N-terminal domain (alpha-NTD)" evidence="11">
    <location>
        <begin position="1"/>
        <end position="254"/>
    </location>
</feature>
<evidence type="ECO:0000256" key="1">
    <source>
        <dbReference type="ARBA" id="ARBA00007123"/>
    </source>
</evidence>
<keyword evidence="5 11" id="KW-0808">Transferase</keyword>
<dbReference type="GO" id="GO:0006351">
    <property type="term" value="P:DNA-templated transcription"/>
    <property type="evidence" value="ECO:0007669"/>
    <property type="project" value="UniProtKB-UniRule"/>
</dbReference>
<evidence type="ECO:0000256" key="10">
    <source>
        <dbReference type="ARBA" id="ARBA00048552"/>
    </source>
</evidence>
<evidence type="ECO:0000259" key="12">
    <source>
        <dbReference type="SMART" id="SM00662"/>
    </source>
</evidence>
<dbReference type="SMART" id="SM00662">
    <property type="entry name" value="RPOLD"/>
    <property type="match status" value="1"/>
</dbReference>
<evidence type="ECO:0000256" key="5">
    <source>
        <dbReference type="ARBA" id="ARBA00022679"/>
    </source>
</evidence>
<gene>
    <name evidence="11" type="primary">rpoA</name>
    <name evidence="13" type="ORF">SAMN02910344_00449</name>
</gene>
<dbReference type="Gene3D" id="2.170.120.12">
    <property type="entry name" value="DNA-directed RNA polymerase, insert domain"/>
    <property type="match status" value="1"/>
</dbReference>
<dbReference type="GO" id="GO:0046983">
    <property type="term" value="F:protein dimerization activity"/>
    <property type="evidence" value="ECO:0007669"/>
    <property type="project" value="InterPro"/>
</dbReference>
<accession>A0A662ZEX8</accession>
<dbReference type="InterPro" id="IPR011260">
    <property type="entry name" value="RNAP_asu_C"/>
</dbReference>
<dbReference type="HAMAP" id="MF_00059">
    <property type="entry name" value="RNApol_bact_RpoA"/>
    <property type="match status" value="1"/>
</dbReference>
<evidence type="ECO:0000256" key="2">
    <source>
        <dbReference type="ARBA" id="ARBA00012418"/>
    </source>
</evidence>
<evidence type="ECO:0000256" key="4">
    <source>
        <dbReference type="ARBA" id="ARBA00022478"/>
    </source>
</evidence>
<dbReference type="GO" id="GO:0003899">
    <property type="term" value="F:DNA-directed RNA polymerase activity"/>
    <property type="evidence" value="ECO:0007669"/>
    <property type="project" value="UniProtKB-UniRule"/>
</dbReference>
<dbReference type="InterPro" id="IPR036603">
    <property type="entry name" value="RBP11-like"/>
</dbReference>
<dbReference type="Pfam" id="PF03118">
    <property type="entry name" value="RNA_pol_A_CTD"/>
    <property type="match status" value="1"/>
</dbReference>
<dbReference type="CDD" id="cd06928">
    <property type="entry name" value="RNAP_alpha_NTD"/>
    <property type="match status" value="1"/>
</dbReference>
<proteinExistence type="inferred from homology"/>
<dbReference type="RefSeq" id="WP_093140592.1">
    <property type="nucleotide sequence ID" value="NZ_FOXF01000005.1"/>
</dbReference>
<name>A0A662ZEX8_9GAMM</name>
<reference evidence="13 14" key="1">
    <citation type="submission" date="2016-10" db="EMBL/GenBank/DDBJ databases">
        <authorList>
            <person name="Varghese N."/>
            <person name="Submissions S."/>
        </authorList>
    </citation>
    <scope>NUCLEOTIDE SEQUENCE [LARGE SCALE GENOMIC DNA]</scope>
    <source>
        <strain evidence="13 14">DSM 1361</strain>
    </source>
</reference>
<keyword evidence="6 11" id="KW-0548">Nucleotidyltransferase</keyword>
<dbReference type="OrthoDB" id="9805706at2"/>
<organism evidence="13 14">
    <name type="scientific">Ruminobacter amylophilus</name>
    <dbReference type="NCBI Taxonomy" id="867"/>
    <lineage>
        <taxon>Bacteria</taxon>
        <taxon>Pseudomonadati</taxon>
        <taxon>Pseudomonadota</taxon>
        <taxon>Gammaproteobacteria</taxon>
        <taxon>Aeromonadales</taxon>
        <taxon>Succinivibrionaceae</taxon>
        <taxon>Ruminobacter</taxon>
    </lineage>
</organism>
<evidence type="ECO:0000256" key="7">
    <source>
        <dbReference type="ARBA" id="ARBA00023163"/>
    </source>
</evidence>
<dbReference type="InterPro" id="IPR036643">
    <property type="entry name" value="RNApol_insert_sf"/>
</dbReference>
<dbReference type="SUPFAM" id="SSF47789">
    <property type="entry name" value="C-terminal domain of RNA polymerase alpha subunit"/>
    <property type="match status" value="1"/>
</dbReference>
<dbReference type="GO" id="GO:0003677">
    <property type="term" value="F:DNA binding"/>
    <property type="evidence" value="ECO:0007669"/>
    <property type="project" value="UniProtKB-UniRule"/>
</dbReference>
<feature type="region of interest" description="Alpha C-terminal domain (alpha-CTD)" evidence="11">
    <location>
        <begin position="269"/>
        <end position="354"/>
    </location>
</feature>
<dbReference type="InterPro" id="IPR011262">
    <property type="entry name" value="DNA-dir_RNA_pol_insert"/>
</dbReference>
<dbReference type="GO" id="GO:0005737">
    <property type="term" value="C:cytoplasm"/>
    <property type="evidence" value="ECO:0007669"/>
    <property type="project" value="UniProtKB-ARBA"/>
</dbReference>
<dbReference type="Gene3D" id="3.30.1360.10">
    <property type="entry name" value="RNA polymerase, RBP11-like subunit"/>
    <property type="match status" value="1"/>
</dbReference>
<dbReference type="FunFam" id="2.170.120.12:FF:000001">
    <property type="entry name" value="DNA-directed RNA polymerase subunit alpha"/>
    <property type="match status" value="1"/>
</dbReference>
<dbReference type="InterPro" id="IPR011263">
    <property type="entry name" value="DNA-dir_RNA_pol_RpoA/D/Rpb3"/>
</dbReference>
<dbReference type="Pfam" id="PF01193">
    <property type="entry name" value="RNA_pol_L"/>
    <property type="match status" value="1"/>
</dbReference>
<dbReference type="GO" id="GO:0000428">
    <property type="term" value="C:DNA-directed RNA polymerase complex"/>
    <property type="evidence" value="ECO:0007669"/>
    <property type="project" value="UniProtKB-KW"/>
</dbReference>
<dbReference type="EC" id="2.7.7.6" evidence="2 11"/>
<evidence type="ECO:0000256" key="11">
    <source>
        <dbReference type="HAMAP-Rule" id="MF_00059"/>
    </source>
</evidence>
<dbReference type="EMBL" id="FOXF01000005">
    <property type="protein sequence ID" value="SFP10903.1"/>
    <property type="molecule type" value="Genomic_DNA"/>
</dbReference>
<dbReference type="SUPFAM" id="SSF55257">
    <property type="entry name" value="RBP11-like subunits of RNA polymerase"/>
    <property type="match status" value="1"/>
</dbReference>
<evidence type="ECO:0000256" key="8">
    <source>
        <dbReference type="ARBA" id="ARBA00032524"/>
    </source>
</evidence>
<evidence type="ECO:0000256" key="6">
    <source>
        <dbReference type="ARBA" id="ARBA00022695"/>
    </source>
</evidence>
<dbReference type="SUPFAM" id="SSF56553">
    <property type="entry name" value="Insert subdomain of RNA polymerase alpha subunit"/>
    <property type="match status" value="1"/>
</dbReference>